<feature type="region of interest" description="Disordered" evidence="1">
    <location>
        <begin position="175"/>
        <end position="223"/>
    </location>
</feature>
<evidence type="ECO:0000313" key="3">
    <source>
        <dbReference type="Proteomes" id="UP000236319"/>
    </source>
</evidence>
<comment type="caution">
    <text evidence="2">The sequence shown here is derived from an EMBL/GenBank/DDBJ whole genome shotgun (WGS) entry which is preliminary data.</text>
</comment>
<accession>A0A2H6KGJ0</accession>
<dbReference type="Proteomes" id="UP000236319">
    <property type="component" value="Unassembled WGS sequence"/>
</dbReference>
<feature type="region of interest" description="Disordered" evidence="1">
    <location>
        <begin position="663"/>
        <end position="699"/>
    </location>
</feature>
<organism evidence="2 3">
    <name type="scientific">Babesia ovata</name>
    <dbReference type="NCBI Taxonomy" id="189622"/>
    <lineage>
        <taxon>Eukaryota</taxon>
        <taxon>Sar</taxon>
        <taxon>Alveolata</taxon>
        <taxon>Apicomplexa</taxon>
        <taxon>Aconoidasida</taxon>
        <taxon>Piroplasmida</taxon>
        <taxon>Babesiidae</taxon>
        <taxon>Babesia</taxon>
    </lineage>
</organism>
<feature type="region of interest" description="Disordered" evidence="1">
    <location>
        <begin position="259"/>
        <end position="364"/>
    </location>
</feature>
<feature type="compositionally biased region" description="Polar residues" evidence="1">
    <location>
        <begin position="714"/>
        <end position="724"/>
    </location>
</feature>
<feature type="compositionally biased region" description="Basic residues" evidence="1">
    <location>
        <begin position="197"/>
        <end position="207"/>
    </location>
</feature>
<dbReference type="GeneID" id="39875867"/>
<sequence>MDGRGGHWGGNNPAYPGKALQMKMVPKGMPYMMQMVAPQGMYPKGANAPNMMMPPGGNTAQMPPSRMSPYQDPAGHMQKMLGKAGPGYMSSPMQMAQGGMMPQERMANLSAHMQYRGSAGNSPVGMGYQRAPIRQPQLGPGAMAHGASPISMGHGLIQPGTHLGMSPRGIAPNMSPSSMGHSHQAPLAMPSNVPPKHPLHYPPHPKHQQGPTMGSSTHGSQIMGTSKMGHMAMQLGGMNVAPGPGNSMAYIQVGPSGASRMVMQGPRPGAVMTKPKMPVDKGPASHMKAPPPVAGVGHNVAAQPNEIAPTTNQPSETPLQSPTRAADDGAGRPSTPTNAESAPRRKPPAAKVESAERKASQATEEVEKCVLAIMGEQLKQGEGLYGKTFVMNEAVITATLIEGFLPILEVLWQEIKGWHKYGVDEPYLEYNNPDITEQRGLVMNRDMRSLEEFYRTMLDIEKVLTIYRTRNKSANKDPANANATDEEPVTAGMLAQEYAEVGYNQRHLVQRITAVDYRNALEGDFCKRLMPDSFRLQQIKMASTLHFDIHTPPQCVSPPAESVDSSAAEIALSNCASSMDTSLFPSIAMRRLEMLKHNHTDMGGDMPMMSMDMRYAKTSGIAPPADVMMQMSAGKQGFSGVPMQFPKGMNFPMMQMSNMSMGPGGPQGMPSQFGPMGMNGPPGKQGGPPSNVSPRKRSSATASIIFAKHGAESPLNTPAQQSAVSAPVIPGQQGGITSPSVPSLHGNMGMQMSLNQLGPKSFQGLHAKESAMLMQGPPSQLGPMGLPGGHGKQGPKRMHGPPGKRAHVGKTFHSLLPIPPGKHGHMMPPMSGVKLGPPKPPMNMGVQGQSQQVGAPMRPPSLHPMMLKQPPPVYGNKYN</sequence>
<keyword evidence="2" id="KW-0176">Collagen</keyword>
<keyword evidence="3" id="KW-1185">Reference proteome</keyword>
<name>A0A2H6KGJ0_9APIC</name>
<evidence type="ECO:0000313" key="2">
    <source>
        <dbReference type="EMBL" id="GBE62097.1"/>
    </source>
</evidence>
<evidence type="ECO:0000256" key="1">
    <source>
        <dbReference type="SAM" id="MobiDB-lite"/>
    </source>
</evidence>
<proteinExistence type="predicted"/>
<dbReference type="VEuPathDB" id="PiroplasmaDB:BOVATA_035900"/>
<dbReference type="AlphaFoldDB" id="A0A2H6KGJ0"/>
<feature type="region of interest" description="Disordered" evidence="1">
    <location>
        <begin position="713"/>
        <end position="740"/>
    </location>
</feature>
<reference evidence="2 3" key="1">
    <citation type="journal article" date="2017" name="BMC Genomics">
        <title>Whole-genome assembly of Babesia ovata and comparative genomics between closely related pathogens.</title>
        <authorList>
            <person name="Yamagishi J."/>
            <person name="Asada M."/>
            <person name="Hakimi H."/>
            <person name="Tanaka T.Q."/>
            <person name="Sugimoto C."/>
            <person name="Kawazu S."/>
        </authorList>
    </citation>
    <scope>NUCLEOTIDE SEQUENCE [LARGE SCALE GENOMIC DNA]</scope>
    <source>
        <strain evidence="2 3">Miyake</strain>
    </source>
</reference>
<dbReference type="EMBL" id="BDSA01000004">
    <property type="protein sequence ID" value="GBE62097.1"/>
    <property type="molecule type" value="Genomic_DNA"/>
</dbReference>
<feature type="compositionally biased region" description="Low complexity" evidence="1">
    <location>
        <begin position="668"/>
        <end position="678"/>
    </location>
</feature>
<dbReference type="OrthoDB" id="366394at2759"/>
<feature type="compositionally biased region" description="Polar residues" evidence="1">
    <location>
        <begin position="308"/>
        <end position="323"/>
    </location>
</feature>
<gene>
    <name evidence="2" type="ORF">BOVATA_035900</name>
</gene>
<feature type="compositionally biased region" description="Polar residues" evidence="1">
    <location>
        <begin position="209"/>
        <end position="223"/>
    </location>
</feature>
<dbReference type="RefSeq" id="XP_028868340.1">
    <property type="nucleotide sequence ID" value="XM_029012507.1"/>
</dbReference>
<protein>
    <submittedName>
        <fullName evidence="2">Collagen alpha-1(XXVII) chain, putative</fullName>
    </submittedName>
</protein>